<feature type="compositionally biased region" description="Low complexity" evidence="1">
    <location>
        <begin position="28"/>
        <end position="42"/>
    </location>
</feature>
<gene>
    <name evidence="2" type="ORF">ARALYDRAFT_314925</name>
</gene>
<evidence type="ECO:0000313" key="2">
    <source>
        <dbReference type="EMBL" id="EFH68232.1"/>
    </source>
</evidence>
<evidence type="ECO:0000256" key="1">
    <source>
        <dbReference type="SAM" id="MobiDB-lite"/>
    </source>
</evidence>
<dbReference type="AlphaFoldDB" id="D7KB32"/>
<reference evidence="3" key="1">
    <citation type="journal article" date="2011" name="Nat. Genet.">
        <title>The Arabidopsis lyrata genome sequence and the basis of rapid genome size change.</title>
        <authorList>
            <person name="Hu T.T."/>
            <person name="Pattyn P."/>
            <person name="Bakker E.G."/>
            <person name="Cao J."/>
            <person name="Cheng J.-F."/>
            <person name="Clark R.M."/>
            <person name="Fahlgren N."/>
            <person name="Fawcett J.A."/>
            <person name="Grimwood J."/>
            <person name="Gundlach H."/>
            <person name="Haberer G."/>
            <person name="Hollister J.D."/>
            <person name="Ossowski S."/>
            <person name="Ottilar R.P."/>
            <person name="Salamov A.A."/>
            <person name="Schneeberger K."/>
            <person name="Spannagl M."/>
            <person name="Wang X."/>
            <person name="Yang L."/>
            <person name="Nasrallah M.E."/>
            <person name="Bergelson J."/>
            <person name="Carrington J.C."/>
            <person name="Gaut B.S."/>
            <person name="Schmutz J."/>
            <person name="Mayer K.F.X."/>
            <person name="Van de Peer Y."/>
            <person name="Grigoriev I.V."/>
            <person name="Nordborg M."/>
            <person name="Weigel D."/>
            <person name="Guo Y.-L."/>
        </authorList>
    </citation>
    <scope>NUCLEOTIDE SEQUENCE [LARGE SCALE GENOMIC DNA]</scope>
    <source>
        <strain evidence="3">cv. MN47</strain>
    </source>
</reference>
<accession>D7KB32</accession>
<feature type="region of interest" description="Disordered" evidence="1">
    <location>
        <begin position="1"/>
        <end position="50"/>
    </location>
</feature>
<sequence>MYTLHSDETQNGEENQTNEKLAEKITQNAGNTSGSNNTPNSNDDFAQVFGRERPGRVRCVGLGPTPSSFFQNRTTTQSSEEQEVIGLRNRVRELEDKLVKMSDLEDKVDKMNEVIYQLASNNNCTTWIVVRKGWLQVEGDGFK</sequence>
<organism evidence="3">
    <name type="scientific">Arabidopsis lyrata subsp. lyrata</name>
    <name type="common">Lyre-leaved rock-cress</name>
    <dbReference type="NCBI Taxonomy" id="81972"/>
    <lineage>
        <taxon>Eukaryota</taxon>
        <taxon>Viridiplantae</taxon>
        <taxon>Streptophyta</taxon>
        <taxon>Embryophyta</taxon>
        <taxon>Tracheophyta</taxon>
        <taxon>Spermatophyta</taxon>
        <taxon>Magnoliopsida</taxon>
        <taxon>eudicotyledons</taxon>
        <taxon>Gunneridae</taxon>
        <taxon>Pentapetalae</taxon>
        <taxon>rosids</taxon>
        <taxon>malvids</taxon>
        <taxon>Brassicales</taxon>
        <taxon>Brassicaceae</taxon>
        <taxon>Camelineae</taxon>
        <taxon>Arabidopsis</taxon>
    </lineage>
</organism>
<keyword evidence="3" id="KW-1185">Reference proteome</keyword>
<protein>
    <submittedName>
        <fullName evidence="2">Uncharacterized protein</fullName>
    </submittedName>
</protein>
<dbReference type="Gramene" id="fgenesh1_pm.C_scaffold_1003705">
    <property type="protein sequence ID" value="fgenesh1_pm.C_scaffold_1003705"/>
    <property type="gene ID" value="fgenesh1_pm.C_scaffold_1003705"/>
</dbReference>
<evidence type="ECO:0000313" key="3">
    <source>
        <dbReference type="Proteomes" id="UP000008694"/>
    </source>
</evidence>
<proteinExistence type="predicted"/>
<feature type="compositionally biased region" description="Polar residues" evidence="1">
    <location>
        <begin position="65"/>
        <end position="79"/>
    </location>
</feature>
<dbReference type="Proteomes" id="UP000008694">
    <property type="component" value="Unassembled WGS sequence"/>
</dbReference>
<dbReference type="HOGENOM" id="CLU_1808834_0_0_1"/>
<name>D7KB32_ARALL</name>
<feature type="region of interest" description="Disordered" evidence="1">
    <location>
        <begin position="62"/>
        <end position="84"/>
    </location>
</feature>
<dbReference type="EMBL" id="GL348713">
    <property type="protein sequence ID" value="EFH68232.1"/>
    <property type="molecule type" value="Genomic_DNA"/>
</dbReference>